<proteinExistence type="predicted"/>
<evidence type="ECO:0000313" key="1">
    <source>
        <dbReference type="EMBL" id="KAK7518796.1"/>
    </source>
</evidence>
<dbReference type="Proteomes" id="UP001363622">
    <property type="component" value="Unassembled WGS sequence"/>
</dbReference>
<sequence length="178" mass="20055">MPRPEITYVGMVENAGGGWKTSYRVQVHREDSLSNADYNGPFRGRNECLLGFRLDVRNGMAYGSELPLNDDGHQCFMHNRPPKIRIWRALHFYSPENLPGLSPSVLTANPGNALPQWARDECEMLEFEMSYYDRTGTLSSSVRPLELFIPIGAAAPVMLWIYKLLPNLGSRGTPVIIN</sequence>
<reference evidence="1 2" key="1">
    <citation type="submission" date="2024-04" db="EMBL/GenBank/DDBJ databases">
        <title>Phyllosticta paracitricarpa is synonymous to the EU quarantine fungus P. citricarpa based on phylogenomic analyses.</title>
        <authorList>
            <consortium name="Lawrence Berkeley National Laboratory"/>
            <person name="Van Ingen-Buijs V.A."/>
            <person name="Van Westerhoven A.C."/>
            <person name="Haridas S."/>
            <person name="Skiadas P."/>
            <person name="Martin F."/>
            <person name="Groenewald J.Z."/>
            <person name="Crous P.W."/>
            <person name="Seidl M.F."/>
        </authorList>
    </citation>
    <scope>NUCLEOTIDE SEQUENCE [LARGE SCALE GENOMIC DNA]</scope>
    <source>
        <strain evidence="1 2">CBS 123371</strain>
    </source>
</reference>
<accession>A0ABR1KQV1</accession>
<gene>
    <name evidence="1" type="ORF">IWZ03DRAFT_156967</name>
</gene>
<name>A0ABR1KQV1_9PEZI</name>
<dbReference type="EMBL" id="JBBPHU010000004">
    <property type="protein sequence ID" value="KAK7518796.1"/>
    <property type="molecule type" value="Genomic_DNA"/>
</dbReference>
<protein>
    <submittedName>
        <fullName evidence="1">Uncharacterized protein</fullName>
    </submittedName>
</protein>
<keyword evidence="2" id="KW-1185">Reference proteome</keyword>
<evidence type="ECO:0000313" key="2">
    <source>
        <dbReference type="Proteomes" id="UP001363622"/>
    </source>
</evidence>
<comment type="caution">
    <text evidence="1">The sequence shown here is derived from an EMBL/GenBank/DDBJ whole genome shotgun (WGS) entry which is preliminary data.</text>
</comment>
<organism evidence="1 2">
    <name type="scientific">Phyllosticta citriasiana</name>
    <dbReference type="NCBI Taxonomy" id="595635"/>
    <lineage>
        <taxon>Eukaryota</taxon>
        <taxon>Fungi</taxon>
        <taxon>Dikarya</taxon>
        <taxon>Ascomycota</taxon>
        <taxon>Pezizomycotina</taxon>
        <taxon>Dothideomycetes</taxon>
        <taxon>Dothideomycetes incertae sedis</taxon>
        <taxon>Botryosphaeriales</taxon>
        <taxon>Phyllostictaceae</taxon>
        <taxon>Phyllosticta</taxon>
    </lineage>
</organism>